<dbReference type="Pfam" id="PF21837">
    <property type="entry name" value="DUF6896"/>
    <property type="match status" value="1"/>
</dbReference>
<gene>
    <name evidence="2" type="ORF">ACFFR3_44760</name>
</gene>
<feature type="domain" description="DUF6896" evidence="1">
    <location>
        <begin position="7"/>
        <end position="129"/>
    </location>
</feature>
<comment type="caution">
    <text evidence="2">The sequence shown here is derived from an EMBL/GenBank/DDBJ whole genome shotgun (WGS) entry which is preliminary data.</text>
</comment>
<dbReference type="EMBL" id="JBHMCF010000052">
    <property type="protein sequence ID" value="MFB9476647.1"/>
    <property type="molecule type" value="Genomic_DNA"/>
</dbReference>
<dbReference type="InterPro" id="IPR054191">
    <property type="entry name" value="DUF6896"/>
</dbReference>
<sequence length="137" mass="15450">MTERTAIDAVRSFEAALRSLRDRVIAQIVDADSVEDVVHMAQRRAIPRDGTLEDGTRYSVHGIGCWMADTRGREADVDIDEKGRETFDAWRIFMHWETVSGEGGSRADILAACRLLVDSGELIETRPNWFCLPDQAR</sequence>
<accession>A0ABV5P2B8</accession>
<keyword evidence="3" id="KW-1185">Reference proteome</keyword>
<organism evidence="2 3">
    <name type="scientific">Nonomuraea salmonea</name>
    <dbReference type="NCBI Taxonomy" id="46181"/>
    <lineage>
        <taxon>Bacteria</taxon>
        <taxon>Bacillati</taxon>
        <taxon>Actinomycetota</taxon>
        <taxon>Actinomycetes</taxon>
        <taxon>Streptosporangiales</taxon>
        <taxon>Streptosporangiaceae</taxon>
        <taxon>Nonomuraea</taxon>
    </lineage>
</organism>
<evidence type="ECO:0000313" key="2">
    <source>
        <dbReference type="EMBL" id="MFB9476647.1"/>
    </source>
</evidence>
<evidence type="ECO:0000259" key="1">
    <source>
        <dbReference type="Pfam" id="PF21837"/>
    </source>
</evidence>
<name>A0ABV5P2B8_9ACTN</name>
<dbReference type="RefSeq" id="WP_379485137.1">
    <property type="nucleotide sequence ID" value="NZ_JBHMCF010000052.1"/>
</dbReference>
<dbReference type="Proteomes" id="UP001589568">
    <property type="component" value="Unassembled WGS sequence"/>
</dbReference>
<reference evidence="2 3" key="1">
    <citation type="submission" date="2024-09" db="EMBL/GenBank/DDBJ databases">
        <authorList>
            <person name="Sun Q."/>
            <person name="Mori K."/>
        </authorList>
    </citation>
    <scope>NUCLEOTIDE SEQUENCE [LARGE SCALE GENOMIC DNA]</scope>
    <source>
        <strain evidence="2 3">JCM 3324</strain>
    </source>
</reference>
<proteinExistence type="predicted"/>
<evidence type="ECO:0000313" key="3">
    <source>
        <dbReference type="Proteomes" id="UP001589568"/>
    </source>
</evidence>
<protein>
    <submittedName>
        <fullName evidence="2">DUF6896 domain-containing protein</fullName>
    </submittedName>
</protein>